<evidence type="ECO:0000313" key="2">
    <source>
        <dbReference type="Proteomes" id="UP001623852"/>
    </source>
</evidence>
<gene>
    <name evidence="1" type="ORF">AABD74_04195</name>
</gene>
<reference evidence="1 2" key="1">
    <citation type="submission" date="2024-03" db="EMBL/GenBank/DDBJ databases">
        <title>Flavobacterium soyae.</title>
        <authorList>
            <person name="Zheng W."/>
        </authorList>
    </citation>
    <scope>NUCLEOTIDE SEQUENCE [LARGE SCALE GENOMIC DNA]</scope>
    <source>
        <strain evidence="1 2">55</strain>
    </source>
</reference>
<proteinExistence type="predicted"/>
<sequence length="185" mass="21807">MNPTFFPTQEKFREWLEKHYQKETELVVGFYKVSTKKPCMTWSESVDQALCFGWIDGVRKSIDEESYTIRFTPRKKSSIWSAINIKKAEALTKAGLMKEAGLKAFELKSEERSGIYSHEKEAYVFDPELEKQFKANKKAWEYFSNQAPSYKKVMIHWMMSAKQEKTRLSRLEKTIKFSAEGKRML</sequence>
<name>A0ABZ2UGK7_9FLAO</name>
<keyword evidence="2" id="KW-1185">Reference proteome</keyword>
<dbReference type="EMBL" id="CP150845">
    <property type="protein sequence ID" value="WYZ20665.1"/>
    <property type="molecule type" value="Genomic_DNA"/>
</dbReference>
<organism evidence="1 2">
    <name type="scientific">Flavobacterium soyae</name>
    <dbReference type="NCBI Taxonomy" id="2903098"/>
    <lineage>
        <taxon>Bacteria</taxon>
        <taxon>Pseudomonadati</taxon>
        <taxon>Bacteroidota</taxon>
        <taxon>Flavobacteriia</taxon>
        <taxon>Flavobacteriales</taxon>
        <taxon>Flavobacteriaceae</taxon>
        <taxon>Flavobacterium</taxon>
    </lineage>
</organism>
<dbReference type="Pfam" id="PF13376">
    <property type="entry name" value="OmdA"/>
    <property type="match status" value="1"/>
</dbReference>
<protein>
    <submittedName>
        <fullName evidence="1">YdeI/OmpD-associated family protein</fullName>
    </submittedName>
</protein>
<accession>A0ABZ2UGK7</accession>
<dbReference type="RefSeq" id="WP_232680014.1">
    <property type="nucleotide sequence ID" value="NZ_CP150845.1"/>
</dbReference>
<evidence type="ECO:0000313" key="1">
    <source>
        <dbReference type="EMBL" id="WYZ20665.1"/>
    </source>
</evidence>
<dbReference type="Proteomes" id="UP001623852">
    <property type="component" value="Chromosome"/>
</dbReference>